<dbReference type="InterPro" id="IPR019775">
    <property type="entry name" value="WD40_repeat_CS"/>
</dbReference>
<evidence type="ECO:0000256" key="1">
    <source>
        <dbReference type="ARBA" id="ARBA00022574"/>
    </source>
</evidence>
<evidence type="ECO:0000259" key="5">
    <source>
        <dbReference type="Pfam" id="PF12894"/>
    </source>
</evidence>
<gene>
    <name evidence="6" type="ORF">QUF54_04840</name>
</gene>
<evidence type="ECO:0000256" key="3">
    <source>
        <dbReference type="ARBA" id="ARBA00022786"/>
    </source>
</evidence>
<dbReference type="InterPro" id="IPR024977">
    <property type="entry name" value="Apc4-like_WD40_dom"/>
</dbReference>
<sequence length="247" mass="27998">MIEVIPLKYGPIFKQVFSQPKVFNQLASYAEKEIKKGNLMTAMLLALEALPKDMSKPDRPYVVEAKKQLFHAVFKFSDMSEIFNAKQISERFILAGDSHINHIAFSPDGKMIVTAEDNGNVNLWNANNGQLIHSLTEHEDSVSQAVFSPDSLTLATSSWNEVVYLWNVDNGKRLHKFNLNGDMLTFSPDGLTQASMRKESIFLWNIESSESIELHDDEQGINHHLAINPNGRLLAVSRKHYTLLWNL</sequence>
<dbReference type="InterPro" id="IPR015943">
    <property type="entry name" value="WD40/YVTN_repeat-like_dom_sf"/>
</dbReference>
<evidence type="ECO:0000256" key="4">
    <source>
        <dbReference type="PROSITE-ProRule" id="PRU00221"/>
    </source>
</evidence>
<dbReference type="SUPFAM" id="SSF50978">
    <property type="entry name" value="WD40 repeat-like"/>
    <property type="match status" value="1"/>
</dbReference>
<dbReference type="PANTHER" id="PTHR15622">
    <property type="entry name" value="WD40 REPEAT PROTEIN"/>
    <property type="match status" value="1"/>
</dbReference>
<keyword evidence="7" id="KW-1185">Reference proteome</keyword>
<dbReference type="Proteomes" id="UP001171945">
    <property type="component" value="Unassembled WGS sequence"/>
</dbReference>
<dbReference type="Gene3D" id="2.130.10.10">
    <property type="entry name" value="YVTN repeat-like/Quinoprotein amine dehydrogenase"/>
    <property type="match status" value="1"/>
</dbReference>
<reference evidence="6" key="1">
    <citation type="submission" date="2023-06" db="EMBL/GenBank/DDBJ databases">
        <title>Uncultivated large filamentous bacteria from sulfidic sediments reveal new species and different genomic features in energy metabolism and defense.</title>
        <authorList>
            <person name="Fonseca A."/>
        </authorList>
    </citation>
    <scope>NUCLEOTIDE SEQUENCE</scope>
    <source>
        <strain evidence="6">HSG4</strain>
    </source>
</reference>
<dbReference type="InterPro" id="IPR036322">
    <property type="entry name" value="WD40_repeat_dom_sf"/>
</dbReference>
<dbReference type="PANTHER" id="PTHR15622:SF2">
    <property type="entry name" value="U4_U6 SMALL NUCLEAR RIBONUCLEOPROTEIN PRP4"/>
    <property type="match status" value="1"/>
</dbReference>
<dbReference type="EMBL" id="JAUCGM010000242">
    <property type="protein sequence ID" value="MDM8562663.1"/>
    <property type="molecule type" value="Genomic_DNA"/>
</dbReference>
<dbReference type="PROSITE" id="PS50294">
    <property type="entry name" value="WD_REPEATS_REGION"/>
    <property type="match status" value="2"/>
</dbReference>
<keyword evidence="2" id="KW-0677">Repeat</keyword>
<organism evidence="6 7">
    <name type="scientific">Candidatus Marithioploca araucensis</name>
    <dbReference type="NCBI Taxonomy" id="70273"/>
    <lineage>
        <taxon>Bacteria</taxon>
        <taxon>Pseudomonadati</taxon>
        <taxon>Pseudomonadota</taxon>
        <taxon>Gammaproteobacteria</taxon>
        <taxon>Thiotrichales</taxon>
        <taxon>Thiotrichaceae</taxon>
        <taxon>Candidatus Marithioploca</taxon>
    </lineage>
</organism>
<evidence type="ECO:0000256" key="2">
    <source>
        <dbReference type="ARBA" id="ARBA00022737"/>
    </source>
</evidence>
<feature type="domain" description="Anaphase-promoting complex subunit 4-like WD40" evidence="5">
    <location>
        <begin position="95"/>
        <end position="143"/>
    </location>
</feature>
<keyword evidence="3" id="KW-0833">Ubl conjugation pathway</keyword>
<accession>A0ABT7VSX9</accession>
<evidence type="ECO:0000313" key="6">
    <source>
        <dbReference type="EMBL" id="MDM8562663.1"/>
    </source>
</evidence>
<dbReference type="PROSITE" id="PS50082">
    <property type="entry name" value="WD_REPEATS_2"/>
    <property type="match status" value="2"/>
</dbReference>
<feature type="repeat" description="WD" evidence="4">
    <location>
        <begin position="135"/>
        <end position="176"/>
    </location>
</feature>
<feature type="repeat" description="WD" evidence="4">
    <location>
        <begin position="93"/>
        <end position="134"/>
    </location>
</feature>
<comment type="caution">
    <text evidence="6">The sequence shown here is derived from an EMBL/GenBank/DDBJ whole genome shotgun (WGS) entry which is preliminary data.</text>
</comment>
<dbReference type="InterPro" id="IPR001680">
    <property type="entry name" value="WD40_rpt"/>
</dbReference>
<dbReference type="SMART" id="SM00320">
    <property type="entry name" value="WD40"/>
    <property type="match status" value="3"/>
</dbReference>
<dbReference type="PROSITE" id="PS00678">
    <property type="entry name" value="WD_REPEATS_1"/>
    <property type="match status" value="2"/>
</dbReference>
<protein>
    <recommendedName>
        <fullName evidence="5">Anaphase-promoting complex subunit 4-like WD40 domain-containing protein</fullName>
    </recommendedName>
</protein>
<dbReference type="Pfam" id="PF12894">
    <property type="entry name" value="ANAPC4_WD40"/>
    <property type="match status" value="1"/>
</dbReference>
<dbReference type="InterPro" id="IPR051983">
    <property type="entry name" value="WSB_SOCS-box_domain"/>
</dbReference>
<evidence type="ECO:0000313" key="7">
    <source>
        <dbReference type="Proteomes" id="UP001171945"/>
    </source>
</evidence>
<name>A0ABT7VSX9_9GAMM</name>
<keyword evidence="1 4" id="KW-0853">WD repeat</keyword>
<proteinExistence type="predicted"/>